<dbReference type="Pfam" id="PF13279">
    <property type="entry name" value="4HBT_2"/>
    <property type="match status" value="1"/>
</dbReference>
<dbReference type="Gene3D" id="3.10.129.10">
    <property type="entry name" value="Hotdog Thioesterase"/>
    <property type="match status" value="1"/>
</dbReference>
<dbReference type="Proteomes" id="UP001149821">
    <property type="component" value="Unassembled WGS sequence"/>
</dbReference>
<reference evidence="3" key="1">
    <citation type="submission" date="2021-12" db="EMBL/GenBank/DDBJ databases">
        <title>Enterovibrio ZSDZ35 sp. nov. and Enterovibrio ZSDZ42 sp. nov., isolated from coastal seawater in Qingdao.</title>
        <authorList>
            <person name="Zhang P."/>
        </authorList>
    </citation>
    <scope>NUCLEOTIDE SEQUENCE</scope>
    <source>
        <strain evidence="3">ZSDZ35</strain>
    </source>
</reference>
<dbReference type="InterPro" id="IPR029069">
    <property type="entry name" value="HotDog_dom_sf"/>
</dbReference>
<proteinExistence type="inferred from homology"/>
<organism evidence="3 4">
    <name type="scientific">Enterovibrio qingdaonensis</name>
    <dbReference type="NCBI Taxonomy" id="2899818"/>
    <lineage>
        <taxon>Bacteria</taxon>
        <taxon>Pseudomonadati</taxon>
        <taxon>Pseudomonadota</taxon>
        <taxon>Gammaproteobacteria</taxon>
        <taxon>Vibrionales</taxon>
        <taxon>Vibrionaceae</taxon>
        <taxon>Enterovibrio</taxon>
    </lineage>
</organism>
<accession>A0ABT5QRK5</accession>
<evidence type="ECO:0000256" key="2">
    <source>
        <dbReference type="ARBA" id="ARBA00022801"/>
    </source>
</evidence>
<dbReference type="EMBL" id="JAJUBB010000014">
    <property type="protein sequence ID" value="MDD1782926.1"/>
    <property type="molecule type" value="Genomic_DNA"/>
</dbReference>
<comment type="caution">
    <text evidence="3">The sequence shown here is derived from an EMBL/GenBank/DDBJ whole genome shotgun (WGS) entry which is preliminary data.</text>
</comment>
<comment type="similarity">
    <text evidence="1">Belongs to the 4-hydroxybenzoyl-CoA thioesterase family.</text>
</comment>
<gene>
    <name evidence="3" type="ORF">LRP49_17265</name>
</gene>
<evidence type="ECO:0000313" key="4">
    <source>
        <dbReference type="Proteomes" id="UP001149821"/>
    </source>
</evidence>
<evidence type="ECO:0000313" key="3">
    <source>
        <dbReference type="EMBL" id="MDD1782926.1"/>
    </source>
</evidence>
<keyword evidence="4" id="KW-1185">Reference proteome</keyword>
<keyword evidence="2" id="KW-0378">Hydrolase</keyword>
<name>A0ABT5QRK5_9GAMM</name>
<dbReference type="SUPFAM" id="SSF54637">
    <property type="entry name" value="Thioesterase/thiol ester dehydrase-isomerase"/>
    <property type="match status" value="1"/>
</dbReference>
<protein>
    <submittedName>
        <fullName evidence="3">Acyl-CoA thioesterase</fullName>
    </submittedName>
</protein>
<dbReference type="PANTHER" id="PTHR31793:SF27">
    <property type="entry name" value="NOVEL THIOESTERASE SUPERFAMILY DOMAIN AND SAPOSIN A-TYPE DOMAIN CONTAINING PROTEIN (0610012H03RIK)"/>
    <property type="match status" value="1"/>
</dbReference>
<dbReference type="CDD" id="cd00586">
    <property type="entry name" value="4HBT"/>
    <property type="match status" value="1"/>
</dbReference>
<dbReference type="PANTHER" id="PTHR31793">
    <property type="entry name" value="4-HYDROXYBENZOYL-COA THIOESTERASE FAMILY MEMBER"/>
    <property type="match status" value="1"/>
</dbReference>
<sequence>MTTIRLRAEAKLVTAFQDADPMGVVYHGNYFRYFEEARRLLMEKIDYGYRAMEASGYVWPVVDAHVRYIRAIDYNQPIRVVATLAEWENRLKVDYVILNAANQRMCKAHTVQVPVTIEGQEMQFAAPSVLKEKLLAYAALSKELGDIFHD</sequence>
<dbReference type="RefSeq" id="WP_274143557.1">
    <property type="nucleotide sequence ID" value="NZ_JAJUBB010000014.1"/>
</dbReference>
<dbReference type="InterPro" id="IPR050563">
    <property type="entry name" value="4-hydroxybenzoyl-CoA_TE"/>
</dbReference>
<evidence type="ECO:0000256" key="1">
    <source>
        <dbReference type="ARBA" id="ARBA00005953"/>
    </source>
</evidence>